<accession>A0A918NF33</accession>
<proteinExistence type="predicted"/>
<evidence type="ECO:0000313" key="4">
    <source>
        <dbReference type="Proteomes" id="UP000626148"/>
    </source>
</evidence>
<keyword evidence="1" id="KW-1133">Transmembrane helix</keyword>
<organism evidence="3 4">
    <name type="scientific">Saccharospirillum salsuginis</name>
    <dbReference type="NCBI Taxonomy" id="418750"/>
    <lineage>
        <taxon>Bacteria</taxon>
        <taxon>Pseudomonadati</taxon>
        <taxon>Pseudomonadota</taxon>
        <taxon>Gammaproteobacteria</taxon>
        <taxon>Oceanospirillales</taxon>
        <taxon>Saccharospirillaceae</taxon>
        <taxon>Saccharospirillum</taxon>
    </lineage>
</organism>
<comment type="caution">
    <text evidence="3">The sequence shown here is derived from an EMBL/GenBank/DDBJ whole genome shotgun (WGS) entry which is preliminary data.</text>
</comment>
<dbReference type="RefSeq" id="WP_189610720.1">
    <property type="nucleotide sequence ID" value="NZ_BMXR01000008.1"/>
</dbReference>
<dbReference type="EMBL" id="BMXR01000008">
    <property type="protein sequence ID" value="GGX62673.1"/>
    <property type="molecule type" value="Genomic_DNA"/>
</dbReference>
<sequence length="185" mass="20586">MTRLWPILMISGLLFGPMSTALGEEGENSPEPADTSRIEAMEAALEAEDNQNGKQPLQAPAMISGELLDAEGRAAMQAALKAYYDYRTEGFDHRQRVFEWQLLSSRIIFVVVIALVAAGIYFSWLQFRADLKKTDKEGDRAVSTLEASTSGIKVSSPVLGVVILVISLLFFYLYLQYVYPIEEIL</sequence>
<evidence type="ECO:0000256" key="1">
    <source>
        <dbReference type="SAM" id="Phobius"/>
    </source>
</evidence>
<reference evidence="3" key="2">
    <citation type="submission" date="2020-09" db="EMBL/GenBank/DDBJ databases">
        <authorList>
            <person name="Sun Q."/>
            <person name="Kim S."/>
        </authorList>
    </citation>
    <scope>NUCLEOTIDE SEQUENCE</scope>
    <source>
        <strain evidence="3">KCTC 22169</strain>
    </source>
</reference>
<keyword evidence="1" id="KW-0472">Membrane</keyword>
<feature type="transmembrane region" description="Helical" evidence="1">
    <location>
        <begin position="158"/>
        <end position="179"/>
    </location>
</feature>
<gene>
    <name evidence="3" type="ORF">GCM10007392_33220</name>
</gene>
<evidence type="ECO:0000313" key="3">
    <source>
        <dbReference type="EMBL" id="GGX62673.1"/>
    </source>
</evidence>
<feature type="transmembrane region" description="Helical" evidence="1">
    <location>
        <begin position="107"/>
        <end position="127"/>
    </location>
</feature>
<protein>
    <submittedName>
        <fullName evidence="3">Uncharacterized protein</fullName>
    </submittedName>
</protein>
<keyword evidence="1" id="KW-0812">Transmembrane</keyword>
<keyword evidence="2" id="KW-0732">Signal</keyword>
<feature type="signal peptide" evidence="2">
    <location>
        <begin position="1"/>
        <end position="23"/>
    </location>
</feature>
<name>A0A918NF33_9GAMM</name>
<feature type="chain" id="PRO_5036698800" evidence="2">
    <location>
        <begin position="24"/>
        <end position="185"/>
    </location>
</feature>
<dbReference type="AlphaFoldDB" id="A0A918NF33"/>
<dbReference type="Proteomes" id="UP000626148">
    <property type="component" value="Unassembled WGS sequence"/>
</dbReference>
<keyword evidence="4" id="KW-1185">Reference proteome</keyword>
<reference evidence="3" key="1">
    <citation type="journal article" date="2014" name="Int. J. Syst. Evol. Microbiol.">
        <title>Complete genome sequence of Corynebacterium casei LMG S-19264T (=DSM 44701T), isolated from a smear-ripened cheese.</title>
        <authorList>
            <consortium name="US DOE Joint Genome Institute (JGI-PGF)"/>
            <person name="Walter F."/>
            <person name="Albersmeier A."/>
            <person name="Kalinowski J."/>
            <person name="Ruckert C."/>
        </authorList>
    </citation>
    <scope>NUCLEOTIDE SEQUENCE</scope>
    <source>
        <strain evidence="3">KCTC 22169</strain>
    </source>
</reference>
<evidence type="ECO:0000256" key="2">
    <source>
        <dbReference type="SAM" id="SignalP"/>
    </source>
</evidence>